<dbReference type="PRINTS" id="PR00080">
    <property type="entry name" value="SDRFAMILY"/>
</dbReference>
<organism evidence="4 5">
    <name type="scientific">Vibrio amylolyticus</name>
    <dbReference type="NCBI Taxonomy" id="2847292"/>
    <lineage>
        <taxon>Bacteria</taxon>
        <taxon>Pseudomonadati</taxon>
        <taxon>Pseudomonadota</taxon>
        <taxon>Gammaproteobacteria</taxon>
        <taxon>Vibrionales</taxon>
        <taxon>Vibrionaceae</taxon>
        <taxon>Vibrio</taxon>
    </lineage>
</organism>
<dbReference type="PANTHER" id="PTHR43115">
    <property type="entry name" value="DEHYDROGENASE/REDUCTASE SDR FAMILY MEMBER 11"/>
    <property type="match status" value="1"/>
</dbReference>
<comment type="similarity">
    <text evidence="1 3">Belongs to the short-chain dehydrogenases/reductases (SDR) family.</text>
</comment>
<evidence type="ECO:0000313" key="5">
    <source>
        <dbReference type="Proteomes" id="UP001139559"/>
    </source>
</evidence>
<sequence>MNTNTTQQTKNLIVITGASSGIGAAIARHFSDQGHPLLLLARRVERLEAMNLPNTLCEQVDVTDKASFEAAIAKAEKEFGPADCLVNNAGTMLLGQIDTQDASEWKSMFDVNVLGLLNGMQTVLAPMKARNSGTIINISSIAGKKTFPDHAAYCGTKFAVHAISENVREEVASSNVRVTTIAPGAVETELLSHTTSTEIKEGYDSWKESMGGVLAAADIARAVVFAYQQPQGVCIREIALAPTKQQP</sequence>
<dbReference type="EMBL" id="JAJHVV010000007">
    <property type="protein sequence ID" value="MCK6264143.1"/>
    <property type="molecule type" value="Genomic_DNA"/>
</dbReference>
<accession>A0A9X2BLP7</accession>
<dbReference type="GO" id="GO:0016616">
    <property type="term" value="F:oxidoreductase activity, acting on the CH-OH group of donors, NAD or NADP as acceptor"/>
    <property type="evidence" value="ECO:0007669"/>
    <property type="project" value="UniProtKB-ARBA"/>
</dbReference>
<name>A0A9X2BLP7_9VIBR</name>
<dbReference type="PRINTS" id="PR00081">
    <property type="entry name" value="GDHRDH"/>
</dbReference>
<comment type="caution">
    <text evidence="4">The sequence shown here is derived from an EMBL/GenBank/DDBJ whole genome shotgun (WGS) entry which is preliminary data.</text>
</comment>
<protein>
    <submittedName>
        <fullName evidence="4">SDR family oxidoreductase</fullName>
    </submittedName>
</protein>
<keyword evidence="5" id="KW-1185">Reference proteome</keyword>
<dbReference type="FunFam" id="3.40.50.720:FF:000047">
    <property type="entry name" value="NADP-dependent L-serine/L-allo-threonine dehydrogenase"/>
    <property type="match status" value="1"/>
</dbReference>
<dbReference type="InterPro" id="IPR036291">
    <property type="entry name" value="NAD(P)-bd_dom_sf"/>
</dbReference>
<dbReference type="InterPro" id="IPR002347">
    <property type="entry name" value="SDR_fam"/>
</dbReference>
<dbReference type="RefSeq" id="WP_248009218.1">
    <property type="nucleotide sequence ID" value="NZ_JAJHVV010000007.1"/>
</dbReference>
<evidence type="ECO:0000313" key="4">
    <source>
        <dbReference type="EMBL" id="MCK6264143.1"/>
    </source>
</evidence>
<dbReference type="AlphaFoldDB" id="A0A9X2BLP7"/>
<gene>
    <name evidence="4" type="ORF">KP803_12760</name>
</gene>
<evidence type="ECO:0000256" key="2">
    <source>
        <dbReference type="ARBA" id="ARBA00023002"/>
    </source>
</evidence>
<dbReference type="SUPFAM" id="SSF51735">
    <property type="entry name" value="NAD(P)-binding Rossmann-fold domains"/>
    <property type="match status" value="1"/>
</dbReference>
<evidence type="ECO:0000256" key="3">
    <source>
        <dbReference type="RuleBase" id="RU000363"/>
    </source>
</evidence>
<reference evidence="4" key="1">
    <citation type="submission" date="2021-11" db="EMBL/GenBank/DDBJ databases">
        <title>Vibrio ZSDE26 sp. nov. and Vibrio ZSDZ34 sp. nov., isolated from coastal seawater in Qingdao.</title>
        <authorList>
            <person name="Zhang P."/>
        </authorList>
    </citation>
    <scope>NUCLEOTIDE SEQUENCE</scope>
    <source>
        <strain evidence="4">ZSDE26</strain>
    </source>
</reference>
<dbReference type="InterPro" id="IPR020904">
    <property type="entry name" value="Sc_DH/Rdtase_CS"/>
</dbReference>
<dbReference type="Gene3D" id="3.40.50.720">
    <property type="entry name" value="NAD(P)-binding Rossmann-like Domain"/>
    <property type="match status" value="1"/>
</dbReference>
<dbReference type="PROSITE" id="PS00061">
    <property type="entry name" value="ADH_SHORT"/>
    <property type="match status" value="1"/>
</dbReference>
<evidence type="ECO:0000256" key="1">
    <source>
        <dbReference type="ARBA" id="ARBA00006484"/>
    </source>
</evidence>
<proteinExistence type="inferred from homology"/>
<dbReference type="PANTHER" id="PTHR43115:SF4">
    <property type="entry name" value="DEHYDROGENASE_REDUCTASE SDR FAMILY MEMBER 11"/>
    <property type="match status" value="1"/>
</dbReference>
<keyword evidence="2" id="KW-0560">Oxidoreductase</keyword>
<dbReference type="Proteomes" id="UP001139559">
    <property type="component" value="Unassembled WGS sequence"/>
</dbReference>
<dbReference type="Pfam" id="PF00106">
    <property type="entry name" value="adh_short"/>
    <property type="match status" value="1"/>
</dbReference>